<dbReference type="InterPro" id="IPR029044">
    <property type="entry name" value="Nucleotide-diphossugar_trans"/>
</dbReference>
<name>A0A935C992_9BACT</name>
<dbReference type="EMBL" id="JAEQBW010000006">
    <property type="protein sequence ID" value="MBK6266036.1"/>
    <property type="molecule type" value="Genomic_DNA"/>
</dbReference>
<feature type="domain" description="Glycosyltransferase 2-like" evidence="2">
    <location>
        <begin position="5"/>
        <end position="142"/>
    </location>
</feature>
<feature type="transmembrane region" description="Helical" evidence="1">
    <location>
        <begin position="291"/>
        <end position="311"/>
    </location>
</feature>
<dbReference type="PANTHER" id="PTHR43685">
    <property type="entry name" value="GLYCOSYLTRANSFERASE"/>
    <property type="match status" value="1"/>
</dbReference>
<evidence type="ECO:0000259" key="2">
    <source>
        <dbReference type="Pfam" id="PF00535"/>
    </source>
</evidence>
<keyword evidence="1" id="KW-1133">Transmembrane helix</keyword>
<feature type="transmembrane region" description="Helical" evidence="1">
    <location>
        <begin position="239"/>
        <end position="260"/>
    </location>
</feature>
<organism evidence="3 4">
    <name type="scientific">Marivirga aurantiaca</name>
    <dbReference type="NCBI Taxonomy" id="2802615"/>
    <lineage>
        <taxon>Bacteria</taxon>
        <taxon>Pseudomonadati</taxon>
        <taxon>Bacteroidota</taxon>
        <taxon>Cytophagia</taxon>
        <taxon>Cytophagales</taxon>
        <taxon>Marivirgaceae</taxon>
        <taxon>Marivirga</taxon>
    </lineage>
</organism>
<feature type="transmembrane region" description="Helical" evidence="1">
    <location>
        <begin position="266"/>
        <end position="284"/>
    </location>
</feature>
<keyword evidence="4" id="KW-1185">Reference proteome</keyword>
<dbReference type="PANTHER" id="PTHR43685:SF2">
    <property type="entry name" value="GLYCOSYLTRANSFERASE 2-LIKE DOMAIN-CONTAINING PROTEIN"/>
    <property type="match status" value="1"/>
</dbReference>
<protein>
    <submittedName>
        <fullName evidence="3">Glycosyltransferase</fullName>
    </submittedName>
</protein>
<dbReference type="Pfam" id="PF00535">
    <property type="entry name" value="Glycos_transf_2"/>
    <property type="match status" value="1"/>
</dbReference>
<accession>A0A935C992</accession>
<keyword evidence="1" id="KW-0472">Membrane</keyword>
<dbReference type="AlphaFoldDB" id="A0A935C992"/>
<keyword evidence="1" id="KW-0812">Transmembrane</keyword>
<dbReference type="Gene3D" id="3.90.550.10">
    <property type="entry name" value="Spore Coat Polysaccharide Biosynthesis Protein SpsA, Chain A"/>
    <property type="match status" value="1"/>
</dbReference>
<evidence type="ECO:0000256" key="1">
    <source>
        <dbReference type="SAM" id="Phobius"/>
    </source>
</evidence>
<gene>
    <name evidence="3" type="ORF">JKA74_13415</name>
</gene>
<evidence type="ECO:0000313" key="4">
    <source>
        <dbReference type="Proteomes" id="UP000611723"/>
    </source>
</evidence>
<dbReference type="SUPFAM" id="SSF53448">
    <property type="entry name" value="Nucleotide-diphospho-sugar transferases"/>
    <property type="match status" value="1"/>
</dbReference>
<dbReference type="RefSeq" id="WP_201431720.1">
    <property type="nucleotide sequence ID" value="NZ_JAEQBW010000006.1"/>
</dbReference>
<reference evidence="3" key="1">
    <citation type="submission" date="2021-01" db="EMBL/GenBank/DDBJ databases">
        <title>Marivirga aurantiaca sp. nov., isolated from intertidal surface sediments.</title>
        <authorList>
            <person name="Zhang M."/>
        </authorList>
    </citation>
    <scope>NUCLEOTIDE SEQUENCE</scope>
    <source>
        <strain evidence="3">S37H4</strain>
    </source>
</reference>
<evidence type="ECO:0000313" key="3">
    <source>
        <dbReference type="EMBL" id="MBK6266036.1"/>
    </source>
</evidence>
<comment type="caution">
    <text evidence="3">The sequence shown here is derived from an EMBL/GenBank/DDBJ whole genome shotgun (WGS) entry which is preliminary data.</text>
</comment>
<dbReference type="Proteomes" id="UP000611723">
    <property type="component" value="Unassembled WGS sequence"/>
</dbReference>
<dbReference type="InterPro" id="IPR001173">
    <property type="entry name" value="Glyco_trans_2-like"/>
</dbReference>
<sequence length="326" mass="37577">MKFYSVIIPVFNRPEEIKELLVSLTEQTYKHFEVLVIEDGSERKCEEICLSFNDQLNIQYFYKENTGQGFSRNYGFERAKGDYFIVFDSDCIIPPNYFQIVDTFLLHTPLDAFGGPDAALDSFTTIQKAISYSMTSFFTTGGIRGGKLQVGKFRPRSFNMGISKAVFENTKGYIITRMAEDLEFSIRIEQAGFKMGLIPDAKVYHKRRTSLKQFYKQLFFFGRGRINLFRFYKNELKPLHLFPALFSLAFIFWILSILILPLLFKIGAIVFGLYFTLIFIDSLIKTKEIKVAILSIATSFTQLFAYGMGFMKESTNYILRSNSGNS</sequence>
<proteinExistence type="predicted"/>
<dbReference type="InterPro" id="IPR050834">
    <property type="entry name" value="Glycosyltransf_2"/>
</dbReference>